<accession>A0A8A1LUJ5</accession>
<reference evidence="2" key="1">
    <citation type="submission" date="2021-01" db="EMBL/GenBank/DDBJ databases">
        <title>Chromosome-level genome assembly of a human fungal pathogen reveals clustering of transcriptionally co-regulated genes.</title>
        <authorList>
            <person name="Voorhies M."/>
            <person name="Cohen S."/>
            <person name="Shea T.P."/>
            <person name="Petrus S."/>
            <person name="Munoz J.F."/>
            <person name="Poplawski S."/>
            <person name="Goldman W.E."/>
            <person name="Michael T."/>
            <person name="Cuomo C.A."/>
            <person name="Sil A."/>
            <person name="Beyhan S."/>
        </authorList>
    </citation>
    <scope>NUCLEOTIDE SEQUENCE</scope>
    <source>
        <strain evidence="2">H88</strain>
    </source>
</reference>
<dbReference type="AlphaFoldDB" id="A0A8A1LUJ5"/>
<sequence length="125" mass="12831">MVGAGSAMPSRTITLLSPSAAKDLATTEPKATTEAITEATEATTSTTTLTTTLPVPQGKAGSPPEHNSSQAHAQAMQTARLAAAGSTLVFAPVPSSRRNVTVVVDLAMRNPMTMPRGRCRERGGA</sequence>
<evidence type="ECO:0000256" key="1">
    <source>
        <dbReference type="SAM" id="MobiDB-lite"/>
    </source>
</evidence>
<protein>
    <submittedName>
        <fullName evidence="2">Uncharacterized protein</fullName>
    </submittedName>
</protein>
<evidence type="ECO:0000313" key="3">
    <source>
        <dbReference type="Proteomes" id="UP000663419"/>
    </source>
</evidence>
<organism evidence="2 3">
    <name type="scientific">Ajellomyces capsulatus (strain H88)</name>
    <name type="common">Darling's disease fungus</name>
    <name type="synonym">Histoplasma capsulatum</name>
    <dbReference type="NCBI Taxonomy" id="544711"/>
    <lineage>
        <taxon>Eukaryota</taxon>
        <taxon>Fungi</taxon>
        <taxon>Dikarya</taxon>
        <taxon>Ascomycota</taxon>
        <taxon>Pezizomycotina</taxon>
        <taxon>Eurotiomycetes</taxon>
        <taxon>Eurotiomycetidae</taxon>
        <taxon>Onygenales</taxon>
        <taxon>Ajellomycetaceae</taxon>
        <taxon>Histoplasma</taxon>
    </lineage>
</organism>
<gene>
    <name evidence="2" type="ORF">I7I53_12182</name>
</gene>
<dbReference type="EMBL" id="CP069107">
    <property type="protein sequence ID" value="QSS57868.1"/>
    <property type="molecule type" value="Genomic_DNA"/>
</dbReference>
<evidence type="ECO:0000313" key="2">
    <source>
        <dbReference type="EMBL" id="QSS57868.1"/>
    </source>
</evidence>
<dbReference type="VEuPathDB" id="FungiDB:I7I53_12182"/>
<dbReference type="Proteomes" id="UP000663419">
    <property type="component" value="Chromosome 6"/>
</dbReference>
<feature type="region of interest" description="Disordered" evidence="1">
    <location>
        <begin position="38"/>
        <end position="78"/>
    </location>
</feature>
<feature type="compositionally biased region" description="Low complexity" evidence="1">
    <location>
        <begin position="38"/>
        <end position="52"/>
    </location>
</feature>
<name>A0A8A1LUJ5_AJEC8</name>
<proteinExistence type="predicted"/>